<accession>A0A1Y2I9L4</accession>
<organism evidence="2 3">
    <name type="scientific">Trametes coccinea (strain BRFM310)</name>
    <name type="common">Pycnoporus coccineus</name>
    <dbReference type="NCBI Taxonomy" id="1353009"/>
    <lineage>
        <taxon>Eukaryota</taxon>
        <taxon>Fungi</taxon>
        <taxon>Dikarya</taxon>
        <taxon>Basidiomycota</taxon>
        <taxon>Agaricomycotina</taxon>
        <taxon>Agaricomycetes</taxon>
        <taxon>Polyporales</taxon>
        <taxon>Polyporaceae</taxon>
        <taxon>Trametes</taxon>
    </lineage>
</organism>
<dbReference type="AlphaFoldDB" id="A0A1Y2I9L4"/>
<reference evidence="2 3" key="1">
    <citation type="journal article" date="2015" name="Biotechnol. Biofuels">
        <title>Enhanced degradation of softwood versus hardwood by the white-rot fungus Pycnoporus coccineus.</title>
        <authorList>
            <person name="Couturier M."/>
            <person name="Navarro D."/>
            <person name="Chevret D."/>
            <person name="Henrissat B."/>
            <person name="Piumi F."/>
            <person name="Ruiz-Duenas F.J."/>
            <person name="Martinez A.T."/>
            <person name="Grigoriev I.V."/>
            <person name="Riley R."/>
            <person name="Lipzen A."/>
            <person name="Berrin J.G."/>
            <person name="Master E.R."/>
            <person name="Rosso M.N."/>
        </authorList>
    </citation>
    <scope>NUCLEOTIDE SEQUENCE [LARGE SCALE GENOMIC DNA]</scope>
    <source>
        <strain evidence="2 3">BRFM310</strain>
    </source>
</reference>
<keyword evidence="3" id="KW-1185">Reference proteome</keyword>
<sequence length="91" mass="10056">MDESRSASAPMASNTMTSTNRTHLRNYHDNYAQNVVGAIFEIVGEGYPASGYSGIVALLFLFVEAPGTLRDIRLRESLIRRSGYHTVSIPH</sequence>
<protein>
    <submittedName>
        <fullName evidence="2">Uncharacterized protein</fullName>
    </submittedName>
</protein>
<feature type="compositionally biased region" description="Polar residues" evidence="1">
    <location>
        <begin position="11"/>
        <end position="21"/>
    </location>
</feature>
<evidence type="ECO:0000313" key="2">
    <source>
        <dbReference type="EMBL" id="OSC97834.1"/>
    </source>
</evidence>
<dbReference type="Proteomes" id="UP000193067">
    <property type="component" value="Unassembled WGS sequence"/>
</dbReference>
<gene>
    <name evidence="2" type="ORF">PYCCODRAFT_1096478</name>
</gene>
<feature type="region of interest" description="Disordered" evidence="1">
    <location>
        <begin position="1"/>
        <end position="21"/>
    </location>
</feature>
<dbReference type="EMBL" id="KZ084145">
    <property type="protein sequence ID" value="OSC97834.1"/>
    <property type="molecule type" value="Genomic_DNA"/>
</dbReference>
<evidence type="ECO:0000313" key="3">
    <source>
        <dbReference type="Proteomes" id="UP000193067"/>
    </source>
</evidence>
<proteinExistence type="predicted"/>
<name>A0A1Y2I9L4_TRAC3</name>
<evidence type="ECO:0000256" key="1">
    <source>
        <dbReference type="SAM" id="MobiDB-lite"/>
    </source>
</evidence>